<sequence>MQSREAELLPQSNNNFLSAMNLTLKYISSSAATTNTAIQIKRTITTATLAASLETLSPLPGKFTWP</sequence>
<reference evidence="1" key="1">
    <citation type="submission" date="2020-05" db="UniProtKB">
        <authorList>
            <consortium name="EnsemblMetazoa"/>
        </authorList>
    </citation>
    <scope>IDENTIFICATION</scope>
    <source>
        <strain evidence="1">Yale</strain>
    </source>
</reference>
<dbReference type="AlphaFoldDB" id="A0A1B0FKH9"/>
<evidence type="ECO:0000313" key="1">
    <source>
        <dbReference type="EnsemblMetazoa" id="GMOY004320-PA"/>
    </source>
</evidence>
<evidence type="ECO:0000313" key="2">
    <source>
        <dbReference type="Proteomes" id="UP000092444"/>
    </source>
</evidence>
<accession>A0A1B0FKH9</accession>
<protein>
    <submittedName>
        <fullName evidence="1">Uncharacterized protein</fullName>
    </submittedName>
</protein>
<dbReference type="Proteomes" id="UP000092444">
    <property type="component" value="Unassembled WGS sequence"/>
</dbReference>
<name>A0A1B0FKH9_GLOMM</name>
<organism evidence="1 2">
    <name type="scientific">Glossina morsitans morsitans</name>
    <name type="common">Savannah tsetse fly</name>
    <dbReference type="NCBI Taxonomy" id="37546"/>
    <lineage>
        <taxon>Eukaryota</taxon>
        <taxon>Metazoa</taxon>
        <taxon>Ecdysozoa</taxon>
        <taxon>Arthropoda</taxon>
        <taxon>Hexapoda</taxon>
        <taxon>Insecta</taxon>
        <taxon>Pterygota</taxon>
        <taxon>Neoptera</taxon>
        <taxon>Endopterygota</taxon>
        <taxon>Diptera</taxon>
        <taxon>Brachycera</taxon>
        <taxon>Muscomorpha</taxon>
        <taxon>Hippoboscoidea</taxon>
        <taxon>Glossinidae</taxon>
        <taxon>Glossina</taxon>
    </lineage>
</organism>
<keyword evidence="2" id="KW-1185">Reference proteome</keyword>
<dbReference type="EnsemblMetazoa" id="GMOY004320-RA">
    <property type="protein sequence ID" value="GMOY004320-PA"/>
    <property type="gene ID" value="GMOY004320"/>
</dbReference>
<proteinExistence type="predicted"/>
<dbReference type="EMBL" id="CCAG010000972">
    <property type="status" value="NOT_ANNOTATED_CDS"/>
    <property type="molecule type" value="Genomic_DNA"/>
</dbReference>